<proteinExistence type="predicted"/>
<organism evidence="4 5">
    <name type="scientific">Aphanocapsa feldmannii 277cV</name>
    <dbReference type="NCBI Taxonomy" id="2507553"/>
    <lineage>
        <taxon>Bacteria</taxon>
        <taxon>Bacillati</taxon>
        <taxon>Cyanobacteriota</taxon>
        <taxon>Cyanophyceae</taxon>
        <taxon>Oscillatoriophycideae</taxon>
        <taxon>Chroococcales</taxon>
        <taxon>Microcystaceae</taxon>
        <taxon>Aphanocapsa</taxon>
    </lineage>
</organism>
<keyword evidence="1" id="KW-0159">Chromosome partition</keyword>
<dbReference type="EMBL" id="SRMO01000065">
    <property type="protein sequence ID" value="TGG92272.1"/>
    <property type="molecule type" value="Genomic_DNA"/>
</dbReference>
<dbReference type="PANTHER" id="PTHR33969">
    <property type="entry name" value="SEGREGATION AND CONDENSATION PROTEIN A"/>
    <property type="match status" value="1"/>
</dbReference>
<protein>
    <recommendedName>
        <fullName evidence="2">Segregation and condensation protein A</fullName>
    </recommendedName>
</protein>
<accession>A0A524RN95</accession>
<evidence type="ECO:0000313" key="5">
    <source>
        <dbReference type="Proteomes" id="UP000317990"/>
    </source>
</evidence>
<name>A0A524RN95_9CHRO</name>
<feature type="region of interest" description="Disordered" evidence="3">
    <location>
        <begin position="138"/>
        <end position="157"/>
    </location>
</feature>
<dbReference type="Proteomes" id="UP000317990">
    <property type="component" value="Unassembled WGS sequence"/>
</dbReference>
<dbReference type="AlphaFoldDB" id="A0A524RN95"/>
<dbReference type="InterPro" id="IPR003768">
    <property type="entry name" value="ScpA"/>
</dbReference>
<evidence type="ECO:0000256" key="3">
    <source>
        <dbReference type="SAM" id="MobiDB-lite"/>
    </source>
</evidence>
<evidence type="ECO:0000256" key="1">
    <source>
        <dbReference type="ARBA" id="ARBA00022829"/>
    </source>
</evidence>
<comment type="caution">
    <text evidence="4">The sequence shown here is derived from an EMBL/GenBank/DDBJ whole genome shotgun (WGS) entry which is preliminary data.</text>
</comment>
<evidence type="ECO:0000256" key="2">
    <source>
        <dbReference type="ARBA" id="ARBA00044777"/>
    </source>
</evidence>
<dbReference type="GO" id="GO:0007059">
    <property type="term" value="P:chromosome segregation"/>
    <property type="evidence" value="ECO:0007669"/>
    <property type="project" value="UniProtKB-KW"/>
</dbReference>
<gene>
    <name evidence="4" type="ORF">ERJ67_06400</name>
</gene>
<dbReference type="PANTHER" id="PTHR33969:SF2">
    <property type="entry name" value="SEGREGATION AND CONDENSATION PROTEIN A"/>
    <property type="match status" value="1"/>
</dbReference>
<dbReference type="Pfam" id="PF02616">
    <property type="entry name" value="SMC_ScpA"/>
    <property type="match status" value="1"/>
</dbReference>
<reference evidence="4 5" key="1">
    <citation type="journal article" date="2019" name="mSystems">
        <title>Life at home and on the roam: Genomic adaptions reflect the dual lifestyle of an intracellular, facultative symbiont.</title>
        <authorList>
            <person name="Burgsdorf I."/>
        </authorList>
    </citation>
    <scope>NUCLEOTIDE SEQUENCE [LARGE SCALE GENOMIC DNA]</scope>
    <source>
        <strain evidence="4">277cV</strain>
    </source>
</reference>
<evidence type="ECO:0000313" key="4">
    <source>
        <dbReference type="EMBL" id="TGG92272.1"/>
    </source>
</evidence>
<sequence length="284" mass="30948">MQDAVERGVLDPWDVDVIGVIDGFLDELRLRVEQPRLMAVHGGSYEQDLADSSAAFLSAAVLLSLKSQLLEQDTFPVENPAEQDPLEADCQGLDQGTRCLPRHPERHLARRPTAPPPLQRPVTLAELIRQLETIAAQLEEEGDGQRGRTRPKRISNQEAASQVASLAHREKLPETTAALNHFLDDWAPAARGADFEALVRAWAMAAPPDLDRDRLGVFWALLFLCSQGRVDISQEHGLFGPIQLMVRPGAAGRMHQPPLPLCADQAGGSVARPATLPATLPMAA</sequence>